<evidence type="ECO:0000313" key="3">
    <source>
        <dbReference type="EMBL" id="TMW64555.1"/>
    </source>
</evidence>
<sequence length="216" mass="24907">MPTPEDPELKDDMLEKLDDIHISDSEDDESDSFQDDDSPAEKNEDQQDGPPEASTLGAPEPSKRPVVRRRRKRMSPEERRVRHREVQRQFMKRKRAKLAALKKIIRGYESQRRLLQITQERVSLEHENRELRARVDSAQASRLEWLHRPNQLPASAPFGDPTEPVVLHSAEGYATRNSLDELLLSTDNVLSTMPWDDILDAVSLDVHHADSKYETI</sequence>
<evidence type="ECO:0000313" key="4">
    <source>
        <dbReference type="Proteomes" id="UP000794436"/>
    </source>
</evidence>
<reference evidence="3" key="1">
    <citation type="submission" date="2019-03" db="EMBL/GenBank/DDBJ databases">
        <title>Long read genome sequence of the mycoparasitic Pythium oligandrum ATCC 38472 isolated from sugarbeet rhizosphere.</title>
        <authorList>
            <person name="Gaulin E."/>
        </authorList>
    </citation>
    <scope>NUCLEOTIDE SEQUENCE</scope>
    <source>
        <strain evidence="3">ATCC 38472_TT</strain>
    </source>
</reference>
<dbReference type="EMBL" id="SPLM01000039">
    <property type="protein sequence ID" value="TMW64555.1"/>
    <property type="molecule type" value="Genomic_DNA"/>
</dbReference>
<feature type="compositionally biased region" description="Basic and acidic residues" evidence="2">
    <location>
        <begin position="10"/>
        <end position="24"/>
    </location>
</feature>
<feature type="compositionally biased region" description="Basic and acidic residues" evidence="2">
    <location>
        <begin position="74"/>
        <end position="87"/>
    </location>
</feature>
<comment type="caution">
    <text evidence="3">The sequence shown here is derived from an EMBL/GenBank/DDBJ whole genome shotgun (WGS) entry which is preliminary data.</text>
</comment>
<organism evidence="3 4">
    <name type="scientific">Pythium oligandrum</name>
    <name type="common">Mycoparasitic fungus</name>
    <dbReference type="NCBI Taxonomy" id="41045"/>
    <lineage>
        <taxon>Eukaryota</taxon>
        <taxon>Sar</taxon>
        <taxon>Stramenopiles</taxon>
        <taxon>Oomycota</taxon>
        <taxon>Peronosporomycetes</taxon>
        <taxon>Pythiales</taxon>
        <taxon>Pythiaceae</taxon>
        <taxon>Pythium</taxon>
    </lineage>
</organism>
<protein>
    <recommendedName>
        <fullName evidence="5">BZIP domain-containing protein</fullName>
    </recommendedName>
</protein>
<dbReference type="AlphaFoldDB" id="A0A8K1CJT0"/>
<dbReference type="Proteomes" id="UP000794436">
    <property type="component" value="Unassembled WGS sequence"/>
</dbReference>
<feature type="coiled-coil region" evidence="1">
    <location>
        <begin position="91"/>
        <end position="141"/>
    </location>
</feature>
<evidence type="ECO:0008006" key="5">
    <source>
        <dbReference type="Google" id="ProtNLM"/>
    </source>
</evidence>
<feature type="compositionally biased region" description="Acidic residues" evidence="2">
    <location>
        <begin position="25"/>
        <end position="38"/>
    </location>
</feature>
<accession>A0A8K1CJT0</accession>
<keyword evidence="1" id="KW-0175">Coiled coil</keyword>
<gene>
    <name evidence="3" type="ORF">Poli38472_011435</name>
</gene>
<keyword evidence="4" id="KW-1185">Reference proteome</keyword>
<name>A0A8K1CJT0_PYTOL</name>
<feature type="region of interest" description="Disordered" evidence="2">
    <location>
        <begin position="1"/>
        <end position="89"/>
    </location>
</feature>
<evidence type="ECO:0000256" key="1">
    <source>
        <dbReference type="SAM" id="Coils"/>
    </source>
</evidence>
<proteinExistence type="predicted"/>
<evidence type="ECO:0000256" key="2">
    <source>
        <dbReference type="SAM" id="MobiDB-lite"/>
    </source>
</evidence>